<organism evidence="3 4">
    <name type="scientific">Symbiodinium natans</name>
    <dbReference type="NCBI Taxonomy" id="878477"/>
    <lineage>
        <taxon>Eukaryota</taxon>
        <taxon>Sar</taxon>
        <taxon>Alveolata</taxon>
        <taxon>Dinophyceae</taxon>
        <taxon>Suessiales</taxon>
        <taxon>Symbiodiniaceae</taxon>
        <taxon>Symbiodinium</taxon>
    </lineage>
</organism>
<evidence type="ECO:0000313" key="3">
    <source>
        <dbReference type="EMBL" id="CAE7023479.1"/>
    </source>
</evidence>
<accession>A0A812I7F4</accession>
<evidence type="ECO:0000256" key="1">
    <source>
        <dbReference type="SAM" id="MobiDB-lite"/>
    </source>
</evidence>
<sequence>MPSLSQLAKGYEHPDVLPAPCAQAVLDDVTSIATPKAKAATRVCFLSANLCTLGDKKPALLCQAEAQSIHVLAFQETRSRCAWQSHGRWFQFHSAAQAGQGGCSVLLDSQALRLKKEDCVTVEARADLLCVHVKSTAFHGTIISFHAPHSLKPEEEIRGWWQRFDAFVSSVQSKGPMVWLGDANARLGAGHSMCHGSYGAEASNLAGEQFASVAEKYSCVIANTHAEIMHGVDHRTWRDRRLDYIVLPPAWVAGAFAHPPSCFDLLNPHDDHRPVIISCCVPAASAKQASQRVGRYQDRKLVPAGRPRDDPRPRATPKPPARPYVSATTAAMLQFRKELFGRHRQAKLRTQLDFLSFPFRAWASMRSTSQPPHGQVIARRLHLVAVLEHGIGRTIYQIRAAIRRDKAHYIQQQVKQLRQHADARDFSQLYRSLRCFRTGGRKVMKPFSVLLTLKDSGGELVFDFEAAQAIKADHFGRMEAAVPSTADELAAHDQAQCQLHDSAGDPFDLLQLPSLLQIEKHVRQLPAHKAPGPSGVPNEIWTCAPARAARCWYGPVLKMHVRLTEPFRMSSGLLVALFKQKGSPHLVSNYRSILLLEGIGKASRKSLRGPILQCLAQQAPPLFAGCLPKSNLQMLTHYAQTLVKCAKAKGHACALHFIDVQSAYYAVYRQHLTEREVDHSICSILSAMGVDPDTIHLVRSWASGSPLLADIDPHQLRMLRALFRCPAFVLATRELNAACTAKAFCKALVLSFSVSPFGQMTYLYQSGPRRQLTLKPSLWQPAATSTLCTHGELCASTTREARLRSSLLLTAKDLVRSSVVCLGALARAKHAVVPLAQPVLRNTDVPEHVRRLVLSSLGLSVALHNVGIWTSLPDNAMNAWMNGIGDLYRLLAPEDRHTHHPDCPDVRSVAGRCGLPYPATLLTEQRLLHFMRIVVQERVELWDLLMVEFSCSCYSWLHLVLQDIAFLRYWQPRVLTADCWDRLVQSPVELMVWVSDHSRVFRRLIARAIDAQSKSLRHWYLRQKEVRVAAAQRSPAVTSESCEARTCDLCVSCPDCPLTFGSVNALAAHQALQHGAIKLARQITMPGHHRGLQASAGRMHSITATNWRHPRRQG</sequence>
<dbReference type="InterPro" id="IPR013087">
    <property type="entry name" value="Znf_C2H2_type"/>
</dbReference>
<dbReference type="PROSITE" id="PS00028">
    <property type="entry name" value="ZINC_FINGER_C2H2_1"/>
    <property type="match status" value="1"/>
</dbReference>
<dbReference type="Proteomes" id="UP000604046">
    <property type="component" value="Unassembled WGS sequence"/>
</dbReference>
<feature type="region of interest" description="Disordered" evidence="1">
    <location>
        <begin position="290"/>
        <end position="323"/>
    </location>
</feature>
<feature type="compositionally biased region" description="Basic and acidic residues" evidence="1">
    <location>
        <begin position="295"/>
        <end position="313"/>
    </location>
</feature>
<keyword evidence="4" id="KW-1185">Reference proteome</keyword>
<dbReference type="EMBL" id="CAJNDS010000181">
    <property type="protein sequence ID" value="CAE7023479.1"/>
    <property type="molecule type" value="Genomic_DNA"/>
</dbReference>
<dbReference type="GO" id="GO:0003824">
    <property type="term" value="F:catalytic activity"/>
    <property type="evidence" value="ECO:0007669"/>
    <property type="project" value="InterPro"/>
</dbReference>
<evidence type="ECO:0000313" key="4">
    <source>
        <dbReference type="Proteomes" id="UP000604046"/>
    </source>
</evidence>
<dbReference type="Gene3D" id="3.60.10.10">
    <property type="entry name" value="Endonuclease/exonuclease/phosphatase"/>
    <property type="match status" value="1"/>
</dbReference>
<feature type="region of interest" description="Disordered" evidence="1">
    <location>
        <begin position="1091"/>
        <end position="1114"/>
    </location>
</feature>
<feature type="domain" description="C2H2-type" evidence="2">
    <location>
        <begin position="1053"/>
        <end position="1074"/>
    </location>
</feature>
<dbReference type="AlphaFoldDB" id="A0A812I7F4"/>
<dbReference type="InterPro" id="IPR005135">
    <property type="entry name" value="Endo/exonuclease/phosphatase"/>
</dbReference>
<proteinExistence type="predicted"/>
<gene>
    <name evidence="3" type="ORF">SNAT2548_LOCUS3021</name>
</gene>
<dbReference type="InterPro" id="IPR036691">
    <property type="entry name" value="Endo/exonu/phosph_ase_sf"/>
</dbReference>
<dbReference type="OrthoDB" id="2288491at2759"/>
<name>A0A812I7F4_9DINO</name>
<protein>
    <recommendedName>
        <fullName evidence="2">C2H2-type domain-containing protein</fullName>
    </recommendedName>
</protein>
<reference evidence="3" key="1">
    <citation type="submission" date="2021-02" db="EMBL/GenBank/DDBJ databases">
        <authorList>
            <person name="Dougan E. K."/>
            <person name="Rhodes N."/>
            <person name="Thang M."/>
            <person name="Chan C."/>
        </authorList>
    </citation>
    <scope>NUCLEOTIDE SEQUENCE</scope>
</reference>
<dbReference type="Pfam" id="PF03372">
    <property type="entry name" value="Exo_endo_phos"/>
    <property type="match status" value="1"/>
</dbReference>
<dbReference type="SUPFAM" id="SSF56219">
    <property type="entry name" value="DNase I-like"/>
    <property type="match status" value="1"/>
</dbReference>
<evidence type="ECO:0000259" key="2">
    <source>
        <dbReference type="PROSITE" id="PS00028"/>
    </source>
</evidence>
<comment type="caution">
    <text evidence="3">The sequence shown here is derived from an EMBL/GenBank/DDBJ whole genome shotgun (WGS) entry which is preliminary data.</text>
</comment>